<gene>
    <name evidence="2" type="ORF">A2438_07005</name>
</gene>
<dbReference type="SMART" id="SM00260">
    <property type="entry name" value="CheW"/>
    <property type="match status" value="1"/>
</dbReference>
<dbReference type="GO" id="GO:0007165">
    <property type="term" value="P:signal transduction"/>
    <property type="evidence" value="ECO:0007669"/>
    <property type="project" value="InterPro"/>
</dbReference>
<dbReference type="InterPro" id="IPR036061">
    <property type="entry name" value="CheW-like_dom_sf"/>
</dbReference>
<dbReference type="InterPro" id="IPR002545">
    <property type="entry name" value="CheW-lke_dom"/>
</dbReference>
<dbReference type="InterPro" id="IPR039315">
    <property type="entry name" value="CheW"/>
</dbReference>
<protein>
    <recommendedName>
        <fullName evidence="1">CheW-like domain-containing protein</fullName>
    </recommendedName>
</protein>
<dbReference type="SUPFAM" id="SSF50341">
    <property type="entry name" value="CheW-like"/>
    <property type="match status" value="1"/>
</dbReference>
<evidence type="ECO:0000313" key="3">
    <source>
        <dbReference type="Proteomes" id="UP000179242"/>
    </source>
</evidence>
<dbReference type="PANTHER" id="PTHR22617:SF23">
    <property type="entry name" value="CHEMOTAXIS PROTEIN CHEW"/>
    <property type="match status" value="1"/>
</dbReference>
<dbReference type="AlphaFoldDB" id="A0A1F4U4P4"/>
<dbReference type="GO" id="GO:0005829">
    <property type="term" value="C:cytosol"/>
    <property type="evidence" value="ECO:0007669"/>
    <property type="project" value="TreeGrafter"/>
</dbReference>
<dbReference type="Gene3D" id="2.30.30.40">
    <property type="entry name" value="SH3 Domains"/>
    <property type="match status" value="1"/>
</dbReference>
<dbReference type="PROSITE" id="PS50851">
    <property type="entry name" value="CHEW"/>
    <property type="match status" value="1"/>
</dbReference>
<proteinExistence type="predicted"/>
<dbReference type="GO" id="GO:0006935">
    <property type="term" value="P:chemotaxis"/>
    <property type="evidence" value="ECO:0007669"/>
    <property type="project" value="InterPro"/>
</dbReference>
<feature type="domain" description="CheW-like" evidence="1">
    <location>
        <begin position="8"/>
        <end position="148"/>
    </location>
</feature>
<dbReference type="PANTHER" id="PTHR22617">
    <property type="entry name" value="CHEMOTAXIS SENSOR HISTIDINE KINASE-RELATED"/>
    <property type="match status" value="1"/>
</dbReference>
<dbReference type="Pfam" id="PF01584">
    <property type="entry name" value="CheW"/>
    <property type="match status" value="1"/>
</dbReference>
<sequence length="149" mass="16412">MSEKNNEKEQVLFFTVSDQRFAVPFRLATEISPPHNILPLINVAPHVLGVINFKGKVLPVLDILKIAVPGHKTRFEPGNILIMHKNGIEIGILIDGIPKIDSVDLSDFVPLSGLKESPFSGLMVQEIKYEDVLYGVLDTDAVIKSKAAK</sequence>
<dbReference type="Proteomes" id="UP000179242">
    <property type="component" value="Unassembled WGS sequence"/>
</dbReference>
<dbReference type="Gene3D" id="2.40.50.180">
    <property type="entry name" value="CheA-289, Domain 4"/>
    <property type="match status" value="1"/>
</dbReference>
<reference evidence="2 3" key="1">
    <citation type="journal article" date="2016" name="Nat. Commun.">
        <title>Thousands of microbial genomes shed light on interconnected biogeochemical processes in an aquifer system.</title>
        <authorList>
            <person name="Anantharaman K."/>
            <person name="Brown C.T."/>
            <person name="Hug L.A."/>
            <person name="Sharon I."/>
            <person name="Castelle C.J."/>
            <person name="Probst A.J."/>
            <person name="Thomas B.C."/>
            <person name="Singh A."/>
            <person name="Wilkins M.J."/>
            <person name="Karaoz U."/>
            <person name="Brodie E.L."/>
            <person name="Williams K.H."/>
            <person name="Hubbard S.S."/>
            <person name="Banfield J.F."/>
        </authorList>
    </citation>
    <scope>NUCLEOTIDE SEQUENCE [LARGE SCALE GENOMIC DNA]</scope>
</reference>
<evidence type="ECO:0000259" key="1">
    <source>
        <dbReference type="PROSITE" id="PS50851"/>
    </source>
</evidence>
<dbReference type="EMBL" id="MEUJ01000011">
    <property type="protein sequence ID" value="OGC39263.1"/>
    <property type="molecule type" value="Genomic_DNA"/>
</dbReference>
<evidence type="ECO:0000313" key="2">
    <source>
        <dbReference type="EMBL" id="OGC39263.1"/>
    </source>
</evidence>
<name>A0A1F4U4P4_UNCSA</name>
<organism evidence="2 3">
    <name type="scientific">candidate division WOR-1 bacterium RIFOXYC2_FULL_46_14</name>
    <dbReference type="NCBI Taxonomy" id="1802587"/>
    <lineage>
        <taxon>Bacteria</taxon>
        <taxon>Bacillati</taxon>
        <taxon>Saganbacteria</taxon>
    </lineage>
</organism>
<accession>A0A1F4U4P4</accession>
<comment type="caution">
    <text evidence="2">The sequence shown here is derived from an EMBL/GenBank/DDBJ whole genome shotgun (WGS) entry which is preliminary data.</text>
</comment>